<protein>
    <submittedName>
        <fullName evidence="3 4">Uncharacterized protein LOC117653568</fullName>
    </submittedName>
</protein>
<evidence type="ECO:0000256" key="1">
    <source>
        <dbReference type="SAM" id="MobiDB-lite"/>
    </source>
</evidence>
<dbReference type="OrthoDB" id="8196558at2759"/>
<name>A0A6P9AAV7_THRPL</name>
<evidence type="ECO:0000313" key="4">
    <source>
        <dbReference type="RefSeq" id="XP_034255238.1"/>
    </source>
</evidence>
<dbReference type="GeneID" id="117653568"/>
<sequence length="210" mass="23402">MNQQTTTKTPCRAVGLRRIPSASKSEPILTSACTSHDNDATPKSHCSSLKIKPMVRRSLPPLRCLSNIDMSPAEAGESKKENPDMTSKRTFSPNEISDANATKKLKICSTTTSPTLDDLQSLRRRIAAKEKRLKELRQAEIICKKHNPEKLSKEIQQWLCGCQEALQDLLDAVNAKGHDADMEKLLLELGIPCELVQFNNDTQEFENGTK</sequence>
<evidence type="ECO:0000313" key="6">
    <source>
        <dbReference type="RefSeq" id="XP_034255241.1"/>
    </source>
</evidence>
<dbReference type="Proteomes" id="UP000515158">
    <property type="component" value="Unplaced"/>
</dbReference>
<evidence type="ECO:0000313" key="5">
    <source>
        <dbReference type="RefSeq" id="XP_034255240.1"/>
    </source>
</evidence>
<evidence type="ECO:0000313" key="3">
    <source>
        <dbReference type="RefSeq" id="XP_034255237.1"/>
    </source>
</evidence>
<dbReference type="RefSeq" id="XP_034255237.1">
    <property type="nucleotide sequence ID" value="XM_034399346.1"/>
</dbReference>
<reference evidence="3 4" key="1">
    <citation type="submission" date="2025-04" db="UniProtKB">
        <authorList>
            <consortium name="RefSeq"/>
        </authorList>
    </citation>
    <scope>IDENTIFICATION</scope>
    <source>
        <tissue evidence="3 4">Total insect</tissue>
    </source>
</reference>
<dbReference type="RefSeq" id="XP_034255242.1">
    <property type="nucleotide sequence ID" value="XM_034399351.1"/>
</dbReference>
<dbReference type="AlphaFoldDB" id="A0A6P9AAV7"/>
<evidence type="ECO:0000313" key="7">
    <source>
        <dbReference type="RefSeq" id="XP_034255242.1"/>
    </source>
</evidence>
<gene>
    <name evidence="3 4 5 6 7" type="primary">LOC117653568</name>
</gene>
<dbReference type="KEGG" id="tpal:117653568"/>
<feature type="compositionally biased region" description="Basic and acidic residues" evidence="1">
    <location>
        <begin position="76"/>
        <end position="87"/>
    </location>
</feature>
<dbReference type="RefSeq" id="XP_034255240.1">
    <property type="nucleotide sequence ID" value="XM_034399349.1"/>
</dbReference>
<dbReference type="Gene3D" id="6.10.140.1020">
    <property type="match status" value="1"/>
</dbReference>
<feature type="region of interest" description="Disordered" evidence="1">
    <location>
        <begin position="1"/>
        <end position="96"/>
    </location>
</feature>
<proteinExistence type="predicted"/>
<organism evidence="3">
    <name type="scientific">Thrips palmi</name>
    <name type="common">Melon thrips</name>
    <dbReference type="NCBI Taxonomy" id="161013"/>
    <lineage>
        <taxon>Eukaryota</taxon>
        <taxon>Metazoa</taxon>
        <taxon>Ecdysozoa</taxon>
        <taxon>Arthropoda</taxon>
        <taxon>Hexapoda</taxon>
        <taxon>Insecta</taxon>
        <taxon>Pterygota</taxon>
        <taxon>Neoptera</taxon>
        <taxon>Paraneoptera</taxon>
        <taxon>Thysanoptera</taxon>
        <taxon>Terebrantia</taxon>
        <taxon>Thripoidea</taxon>
        <taxon>Thripidae</taxon>
        <taxon>Thrips</taxon>
    </lineage>
</organism>
<keyword evidence="2" id="KW-1185">Reference proteome</keyword>
<dbReference type="RefSeq" id="XP_034255241.1">
    <property type="nucleotide sequence ID" value="XM_034399350.1"/>
</dbReference>
<dbReference type="RefSeq" id="XP_034255238.1">
    <property type="nucleotide sequence ID" value="XM_034399347.1"/>
</dbReference>
<evidence type="ECO:0000313" key="2">
    <source>
        <dbReference type="Proteomes" id="UP000515158"/>
    </source>
</evidence>
<accession>A0A6P9AAV7</accession>